<dbReference type="EMBL" id="UINC01142037">
    <property type="protein sequence ID" value="SVD30126.1"/>
    <property type="molecule type" value="Genomic_DNA"/>
</dbReference>
<dbReference type="Pfam" id="PF01266">
    <property type="entry name" value="DAO"/>
    <property type="match status" value="1"/>
</dbReference>
<dbReference type="Gene3D" id="3.50.50.60">
    <property type="entry name" value="FAD/NAD(P)-binding domain"/>
    <property type="match status" value="1"/>
</dbReference>
<evidence type="ECO:0000259" key="1">
    <source>
        <dbReference type="Pfam" id="PF01266"/>
    </source>
</evidence>
<dbReference type="SUPFAM" id="SSF51905">
    <property type="entry name" value="FAD/NAD(P)-binding domain"/>
    <property type="match status" value="1"/>
</dbReference>
<organism evidence="2">
    <name type="scientific">marine metagenome</name>
    <dbReference type="NCBI Taxonomy" id="408172"/>
    <lineage>
        <taxon>unclassified sequences</taxon>
        <taxon>metagenomes</taxon>
        <taxon>ecological metagenomes</taxon>
    </lineage>
</organism>
<dbReference type="AlphaFoldDB" id="A0A382U735"/>
<name>A0A382U735_9ZZZZ</name>
<evidence type="ECO:0000313" key="2">
    <source>
        <dbReference type="EMBL" id="SVD30126.1"/>
    </source>
</evidence>
<dbReference type="InterPro" id="IPR036188">
    <property type="entry name" value="FAD/NAD-bd_sf"/>
</dbReference>
<feature type="non-terminal residue" evidence="2">
    <location>
        <position position="1"/>
    </location>
</feature>
<gene>
    <name evidence="2" type="ORF">METZ01_LOCUS382980</name>
</gene>
<reference evidence="2" key="1">
    <citation type="submission" date="2018-05" db="EMBL/GenBank/DDBJ databases">
        <authorList>
            <person name="Lanie J.A."/>
            <person name="Ng W.-L."/>
            <person name="Kazmierczak K.M."/>
            <person name="Andrzejewski T.M."/>
            <person name="Davidsen T.M."/>
            <person name="Wayne K.J."/>
            <person name="Tettelin H."/>
            <person name="Glass J.I."/>
            <person name="Rusch D."/>
            <person name="Podicherti R."/>
            <person name="Tsui H.-C.T."/>
            <person name="Winkler M.E."/>
        </authorList>
    </citation>
    <scope>NUCLEOTIDE SEQUENCE</scope>
</reference>
<proteinExistence type="predicted"/>
<accession>A0A382U735</accession>
<protein>
    <recommendedName>
        <fullName evidence="1">FAD dependent oxidoreductase domain-containing protein</fullName>
    </recommendedName>
</protein>
<feature type="domain" description="FAD dependent oxidoreductase" evidence="1">
    <location>
        <begin position="5"/>
        <end position="64"/>
    </location>
</feature>
<dbReference type="InterPro" id="IPR006076">
    <property type="entry name" value="FAD-dep_OxRdtase"/>
</dbReference>
<sequence length="101" mass="11361">SEGVAMFPNLSRLKMLRTWGGIMDMSMDGSPVIDKSHIDGLYLNFGWCYGGFKATPVSGWTFAHTIAQNRPHELNEKFRLDRFNTGHLIDEKGVGTKTWIG</sequence>